<keyword evidence="1" id="KW-1133">Transmembrane helix</keyword>
<accession>A0A9W7ATL0</accession>
<gene>
    <name evidence="2" type="ORF">TrST_g4329</name>
</gene>
<sequence length="558" mass="61917">MWERSDRQHRPERVPNPTVLNIKSKKRKIHLSEKVKRILCWIMMRLSLIVALVFAVTLGRHGCCSSQEQCSINTRSSLLSALSLKHSESVSSSHLDPSTLSLKRLFEKGLARAQTHDAHSNEGKYLLVSSDVSSEFPHDTHSPLLINATKFLNLLLEASLSSTSPKSAQYQYQSISVIGAGPVGLINAVILRLHSMNSATPTPNITVLEKRSPNFDRDVWFDVASASVNALSRNYDSLGFLHSLGLEFMLHLNSTLHVNLDGAGGNIETLPCLGLQRFLHKVLTILGVDVHFGVPPSAAKELLLDSSQRKLVIIADGANSVASRILSLELSDTNSTKPHKTLIAHLKPGPDGSCPELRKDAKGKIIDPYFPGFDLFRPRGITSVFKRFFHNHCELQIFFSSDVDMGTDTDLQTAVFDVMDLLLLESDHSLLGNMSAFSVLPRRLTKVGGLAPAPFQTPFIVVGDAALSAHYRLGIGVNYNIFLANTFLPQLLSGSLSPSQYSSQVSEIHIETQNTMMRYIKFESECNMVLFEDLIFARDYSKKDYFEVSWTGEKQQRV</sequence>
<dbReference type="AlphaFoldDB" id="A0A9W7ATL0"/>
<dbReference type="Proteomes" id="UP001165085">
    <property type="component" value="Unassembled WGS sequence"/>
</dbReference>
<keyword evidence="1" id="KW-0472">Membrane</keyword>
<evidence type="ECO:0000313" key="2">
    <source>
        <dbReference type="EMBL" id="GMH75262.1"/>
    </source>
</evidence>
<protein>
    <submittedName>
        <fullName evidence="2">Uncharacterized protein</fullName>
    </submittedName>
</protein>
<keyword evidence="3" id="KW-1185">Reference proteome</keyword>
<dbReference type="OrthoDB" id="20799at2759"/>
<dbReference type="EMBL" id="BRXY01000187">
    <property type="protein sequence ID" value="GMH75262.1"/>
    <property type="molecule type" value="Genomic_DNA"/>
</dbReference>
<name>A0A9W7ATL0_9STRA</name>
<dbReference type="Gene3D" id="3.50.50.60">
    <property type="entry name" value="FAD/NAD(P)-binding domain"/>
    <property type="match status" value="1"/>
</dbReference>
<feature type="transmembrane region" description="Helical" evidence="1">
    <location>
        <begin position="38"/>
        <end position="59"/>
    </location>
</feature>
<evidence type="ECO:0000256" key="1">
    <source>
        <dbReference type="SAM" id="Phobius"/>
    </source>
</evidence>
<dbReference type="PRINTS" id="PR00420">
    <property type="entry name" value="RNGMNOXGNASE"/>
</dbReference>
<proteinExistence type="predicted"/>
<evidence type="ECO:0000313" key="3">
    <source>
        <dbReference type="Proteomes" id="UP001165085"/>
    </source>
</evidence>
<comment type="caution">
    <text evidence="2">The sequence shown here is derived from an EMBL/GenBank/DDBJ whole genome shotgun (WGS) entry which is preliminary data.</text>
</comment>
<dbReference type="SUPFAM" id="SSF51905">
    <property type="entry name" value="FAD/NAD(P)-binding domain"/>
    <property type="match status" value="1"/>
</dbReference>
<organism evidence="2 3">
    <name type="scientific">Triparma strigata</name>
    <dbReference type="NCBI Taxonomy" id="1606541"/>
    <lineage>
        <taxon>Eukaryota</taxon>
        <taxon>Sar</taxon>
        <taxon>Stramenopiles</taxon>
        <taxon>Ochrophyta</taxon>
        <taxon>Bolidophyceae</taxon>
        <taxon>Parmales</taxon>
        <taxon>Triparmaceae</taxon>
        <taxon>Triparma</taxon>
    </lineage>
</organism>
<keyword evidence="1" id="KW-0812">Transmembrane</keyword>
<reference evidence="3" key="1">
    <citation type="journal article" date="2023" name="Commun. Biol.">
        <title>Genome analysis of Parmales, the sister group of diatoms, reveals the evolutionary specialization of diatoms from phago-mixotrophs to photoautotrophs.</title>
        <authorList>
            <person name="Ban H."/>
            <person name="Sato S."/>
            <person name="Yoshikawa S."/>
            <person name="Yamada K."/>
            <person name="Nakamura Y."/>
            <person name="Ichinomiya M."/>
            <person name="Sato N."/>
            <person name="Blanc-Mathieu R."/>
            <person name="Endo H."/>
            <person name="Kuwata A."/>
            <person name="Ogata H."/>
        </authorList>
    </citation>
    <scope>NUCLEOTIDE SEQUENCE [LARGE SCALE GENOMIC DNA]</scope>
    <source>
        <strain evidence="3">NIES 3701</strain>
    </source>
</reference>
<dbReference type="InterPro" id="IPR036188">
    <property type="entry name" value="FAD/NAD-bd_sf"/>
</dbReference>